<keyword evidence="3" id="KW-0808">Transferase</keyword>
<dbReference type="FunFam" id="3.40.30.10:FF:000156">
    <property type="entry name" value="Glutathione S-transferase 1"/>
    <property type="match status" value="1"/>
</dbReference>
<dbReference type="PANTHER" id="PTHR44051:SF9">
    <property type="entry name" value="GLUTATHIONE S-TRANSFERASE 1"/>
    <property type="match status" value="1"/>
</dbReference>
<evidence type="ECO:0000256" key="3">
    <source>
        <dbReference type="ARBA" id="ARBA00022679"/>
    </source>
</evidence>
<accession>A0A0C3CD38</accession>
<dbReference type="SFLD" id="SFLDG01150">
    <property type="entry name" value="Main.1:_Beta-like"/>
    <property type="match status" value="1"/>
</dbReference>
<dbReference type="AlphaFoldDB" id="A0A0C3CD38"/>
<keyword evidence="7" id="KW-1185">Reference proteome</keyword>
<dbReference type="Proteomes" id="UP000053424">
    <property type="component" value="Unassembled WGS sequence"/>
</dbReference>
<protein>
    <recommendedName>
        <fullName evidence="2">glutathione transferase</fullName>
        <ecNumber evidence="2">2.5.1.18</ecNumber>
    </recommendedName>
</protein>
<dbReference type="GO" id="GO:0004602">
    <property type="term" value="F:glutathione peroxidase activity"/>
    <property type="evidence" value="ECO:0007669"/>
    <property type="project" value="UniProtKB-ARBA"/>
</dbReference>
<evidence type="ECO:0000256" key="4">
    <source>
        <dbReference type="ARBA" id="ARBA00047960"/>
    </source>
</evidence>
<name>A0A0C3CD38_HEBCY</name>
<proteinExistence type="inferred from homology"/>
<dbReference type="InterPro" id="IPR040079">
    <property type="entry name" value="Glutathione_S-Trfase"/>
</dbReference>
<dbReference type="SUPFAM" id="SSF52833">
    <property type="entry name" value="Thioredoxin-like"/>
    <property type="match status" value="1"/>
</dbReference>
<comment type="catalytic activity">
    <reaction evidence="4">
        <text>RX + glutathione = an S-substituted glutathione + a halide anion + H(+)</text>
        <dbReference type="Rhea" id="RHEA:16437"/>
        <dbReference type="ChEBI" id="CHEBI:15378"/>
        <dbReference type="ChEBI" id="CHEBI:16042"/>
        <dbReference type="ChEBI" id="CHEBI:17792"/>
        <dbReference type="ChEBI" id="CHEBI:57925"/>
        <dbReference type="ChEBI" id="CHEBI:90779"/>
        <dbReference type="EC" id="2.5.1.18"/>
    </reaction>
</comment>
<reference evidence="6 7" key="1">
    <citation type="submission" date="2014-04" db="EMBL/GenBank/DDBJ databases">
        <authorList>
            <consortium name="DOE Joint Genome Institute"/>
            <person name="Kuo A."/>
            <person name="Gay G."/>
            <person name="Dore J."/>
            <person name="Kohler A."/>
            <person name="Nagy L.G."/>
            <person name="Floudas D."/>
            <person name="Copeland A."/>
            <person name="Barry K.W."/>
            <person name="Cichocki N."/>
            <person name="Veneault-Fourrey C."/>
            <person name="LaButti K."/>
            <person name="Lindquist E.A."/>
            <person name="Lipzen A."/>
            <person name="Lundell T."/>
            <person name="Morin E."/>
            <person name="Murat C."/>
            <person name="Sun H."/>
            <person name="Tunlid A."/>
            <person name="Henrissat B."/>
            <person name="Grigoriev I.V."/>
            <person name="Hibbett D.S."/>
            <person name="Martin F."/>
            <person name="Nordberg H.P."/>
            <person name="Cantor M.N."/>
            <person name="Hua S.X."/>
        </authorList>
    </citation>
    <scope>NUCLEOTIDE SEQUENCE [LARGE SCALE GENOMIC DNA]</scope>
    <source>
        <strain evidence="7">h7</strain>
    </source>
</reference>
<dbReference type="STRING" id="686832.A0A0C3CD38"/>
<evidence type="ECO:0000313" key="6">
    <source>
        <dbReference type="EMBL" id="KIM42129.1"/>
    </source>
</evidence>
<dbReference type="OrthoDB" id="2098326at2759"/>
<dbReference type="EC" id="2.5.1.18" evidence="2"/>
<dbReference type="GO" id="GO:0004364">
    <property type="term" value="F:glutathione transferase activity"/>
    <property type="evidence" value="ECO:0007669"/>
    <property type="project" value="UniProtKB-EC"/>
</dbReference>
<dbReference type="PROSITE" id="PS50404">
    <property type="entry name" value="GST_NTER"/>
    <property type="match status" value="1"/>
</dbReference>
<evidence type="ECO:0000313" key="7">
    <source>
        <dbReference type="Proteomes" id="UP000053424"/>
    </source>
</evidence>
<evidence type="ECO:0000259" key="5">
    <source>
        <dbReference type="PROSITE" id="PS50404"/>
    </source>
</evidence>
<dbReference type="SFLD" id="SFLDG00358">
    <property type="entry name" value="Main_(cytGST)"/>
    <property type="match status" value="1"/>
</dbReference>
<evidence type="ECO:0000256" key="1">
    <source>
        <dbReference type="ARBA" id="ARBA00007409"/>
    </source>
</evidence>
<gene>
    <name evidence="6" type="ORF">M413DRAFT_18567</name>
</gene>
<dbReference type="HOGENOM" id="CLU_011226_15_5_1"/>
<feature type="domain" description="GST N-terminal" evidence="5">
    <location>
        <begin position="1"/>
        <end position="80"/>
    </location>
</feature>
<sequence length="222" mass="24854">MIVVHHLNNSRSQRILWLLEELALPYEIKKYERTPEQLAPPELLAVHPLGRSPIITDGDVTLAESGAIVEYLIAKHGNGKGVPPYSGYIDNLYYTHYAEGSLMPTIFQGYLFDVAPKKAPFFIRPVLNLAFGQLTKMLVQRQMQQNLSMIEAHLEKSKSTWFAGGPEPTAADYQMAFPLEALVAASSYPVGPKIKEYVKAVHEREAYKTALKKGGEYAYAKN</sequence>
<dbReference type="InterPro" id="IPR004045">
    <property type="entry name" value="Glutathione_S-Trfase_N"/>
</dbReference>
<dbReference type="Gene3D" id="1.20.1050.10">
    <property type="match status" value="1"/>
</dbReference>
<dbReference type="SFLD" id="SFLDS00019">
    <property type="entry name" value="Glutathione_Transferase_(cytos"/>
    <property type="match status" value="1"/>
</dbReference>
<dbReference type="InterPro" id="IPR036282">
    <property type="entry name" value="Glutathione-S-Trfase_C_sf"/>
</dbReference>
<dbReference type="EMBL" id="KN831778">
    <property type="protein sequence ID" value="KIM42129.1"/>
    <property type="molecule type" value="Genomic_DNA"/>
</dbReference>
<dbReference type="InterPro" id="IPR036249">
    <property type="entry name" value="Thioredoxin-like_sf"/>
</dbReference>
<dbReference type="GO" id="GO:0005737">
    <property type="term" value="C:cytoplasm"/>
    <property type="evidence" value="ECO:0007669"/>
    <property type="project" value="UniProtKB-ARBA"/>
</dbReference>
<dbReference type="PANTHER" id="PTHR44051">
    <property type="entry name" value="GLUTATHIONE S-TRANSFERASE-RELATED"/>
    <property type="match status" value="1"/>
</dbReference>
<comment type="similarity">
    <text evidence="1">Belongs to the GST superfamily.</text>
</comment>
<dbReference type="CDD" id="cd03046">
    <property type="entry name" value="GST_N_GTT1_like"/>
    <property type="match status" value="1"/>
</dbReference>
<evidence type="ECO:0000256" key="2">
    <source>
        <dbReference type="ARBA" id="ARBA00012452"/>
    </source>
</evidence>
<dbReference type="Pfam" id="PF02798">
    <property type="entry name" value="GST_N"/>
    <property type="match status" value="1"/>
</dbReference>
<reference evidence="7" key="2">
    <citation type="submission" date="2015-01" db="EMBL/GenBank/DDBJ databases">
        <title>Evolutionary Origins and Diversification of the Mycorrhizal Mutualists.</title>
        <authorList>
            <consortium name="DOE Joint Genome Institute"/>
            <consortium name="Mycorrhizal Genomics Consortium"/>
            <person name="Kohler A."/>
            <person name="Kuo A."/>
            <person name="Nagy L.G."/>
            <person name="Floudas D."/>
            <person name="Copeland A."/>
            <person name="Barry K.W."/>
            <person name="Cichocki N."/>
            <person name="Veneault-Fourrey C."/>
            <person name="LaButti K."/>
            <person name="Lindquist E.A."/>
            <person name="Lipzen A."/>
            <person name="Lundell T."/>
            <person name="Morin E."/>
            <person name="Murat C."/>
            <person name="Riley R."/>
            <person name="Ohm R."/>
            <person name="Sun H."/>
            <person name="Tunlid A."/>
            <person name="Henrissat B."/>
            <person name="Grigoriev I.V."/>
            <person name="Hibbett D.S."/>
            <person name="Martin F."/>
        </authorList>
    </citation>
    <scope>NUCLEOTIDE SEQUENCE [LARGE SCALE GENOMIC DNA]</scope>
    <source>
        <strain evidence="7">h7</strain>
    </source>
</reference>
<dbReference type="SUPFAM" id="SSF47616">
    <property type="entry name" value="GST C-terminal domain-like"/>
    <property type="match status" value="1"/>
</dbReference>
<organism evidence="6 7">
    <name type="scientific">Hebeloma cylindrosporum</name>
    <dbReference type="NCBI Taxonomy" id="76867"/>
    <lineage>
        <taxon>Eukaryota</taxon>
        <taxon>Fungi</taxon>
        <taxon>Dikarya</taxon>
        <taxon>Basidiomycota</taxon>
        <taxon>Agaricomycotina</taxon>
        <taxon>Agaricomycetes</taxon>
        <taxon>Agaricomycetidae</taxon>
        <taxon>Agaricales</taxon>
        <taxon>Agaricineae</taxon>
        <taxon>Hymenogastraceae</taxon>
        <taxon>Hebeloma</taxon>
    </lineage>
</organism>
<dbReference type="Gene3D" id="3.40.30.10">
    <property type="entry name" value="Glutaredoxin"/>
    <property type="match status" value="1"/>
</dbReference>